<name>A0A088RWL1_LEIPA</name>
<dbReference type="GO" id="GO:0070979">
    <property type="term" value="P:protein K11-linked ubiquitination"/>
    <property type="evidence" value="ECO:0007669"/>
    <property type="project" value="TreeGrafter"/>
</dbReference>
<dbReference type="GO" id="GO:0051301">
    <property type="term" value="P:cell division"/>
    <property type="evidence" value="ECO:0007669"/>
    <property type="project" value="UniProtKB-KW"/>
</dbReference>
<evidence type="ECO:0000256" key="2">
    <source>
        <dbReference type="ARBA" id="ARBA00022618"/>
    </source>
</evidence>
<dbReference type="RefSeq" id="XP_010701219.1">
    <property type="nucleotide sequence ID" value="XM_010702917.1"/>
</dbReference>
<dbReference type="KEGG" id="lpan:LPMP_301950"/>
<dbReference type="PANTHER" id="PTHR12827:SF3">
    <property type="entry name" value="ANAPHASE-PROMOTING COMPLEX SUBUNIT 1"/>
    <property type="match status" value="1"/>
</dbReference>
<organism evidence="5 6">
    <name type="scientific">Leishmania panamensis</name>
    <dbReference type="NCBI Taxonomy" id="5679"/>
    <lineage>
        <taxon>Eukaryota</taxon>
        <taxon>Discoba</taxon>
        <taxon>Euglenozoa</taxon>
        <taxon>Kinetoplastea</taxon>
        <taxon>Metakinetoplastina</taxon>
        <taxon>Trypanosomatida</taxon>
        <taxon>Trypanosomatidae</taxon>
        <taxon>Leishmaniinae</taxon>
        <taxon>Leishmania</taxon>
        <taxon>Leishmania guyanensis species complex</taxon>
    </lineage>
</organism>
<sequence length="2158" mass="232525">MSLSPYTINVGPCQADGRRDVFLQWHERPCFSTTHRGITQVCLAKWPARLRAESALEANDMDEVEALRARRTEQVYQILLEFGNPNGPSTSTQLMCSNHDAAGGDSDTKRPLEQYLCVFHREELADQYGRYTFVQPHTICTAYRIADSTELELVLHNVTPTDISAAATGVFVRGHRQSSKGFPSSAPIEHQGIQYKPASNLWWMGTPLSLKPVYVAMPLGSQGGMTGGVPKSHVDKASGSHADSFAAADSQQSDKAAGGTVSNFVASPIVVGADGVAVQGPTGDNMGSPPPAELEGCIAQGQFELLPSRSSSPNMRCSSQTAAPSAEGQMSRMAVAAPASSLPGASLPLASHAQARYVEVEATVLAQLELFDPNRRSSTCASSLTVVRTGVEELGLATTVPQYALDCMLWQWWPHRVRLPRLASGNAALSAVASPHAVLDRYAVFIYDAHQSQVFVLRTPHLHSGAGDFELLFSFPCGSLPFVLPCLRAPHPAPIAVCNYPRPNCISVYDVMALLDAPAATTVVMELDLEAYQAHHPVFFGKVCISSCGGDSALFGGSGVLSTSGSSASGAMPAPLLPTGDVDNDMARSATATSWKADVINGVPHLIRSILYHYKNRLVVQYAWPSGSARPAATESAEDAGAGFMASCGNSEYEGDADQSLRSRHRRRRRCEGTISFTVEFPVITLDEDPLLVYVLEALSSALGPRAVAALEYVLFRERWYRKCNASIGADAFDVCAELLRNIFGSECSGSNQALASASWRGQLPRVAEHPEVTAHVEAMAGAAVPHVFVDPSTVTLQQIRRTVKRRPIADAPLCCRKVEEGDTAGAVNAAAQVRPAAVYGCAWTRQERGLALVALHLLFEACRAQEHLWSLLPRLASLNQDLSNAMRWTSYVAYYDAMSPRGFTAPPPPLRTSPTESFADSFPASVLGCRFDSLERLDNAAAPQAGNNASVAPPAAEFVSGDAPGLFSTLSLIAVCNTTPRTVAMPYGTWPLLKHLPDAHPIALTNRLVVLYHDIFGASTGSLSATSAASADMGTGNALADSHVNVTWWQRICSLVLQRRISSAVVRQTLNAAVAYPLVEALTKGRECAESTWPVALLELVGRRDRCPPTSHTAQILSAGQHVVETAEENAVARQFRVTLTEDDGVSVRPDFRKTWRDSRLDMVQNLFNTVAPISLSGFEDRPEELAGALELLSCRAQAMPLGRGMLTMCTQSFKVQDSIPIAPLNLSGRTNDGISVANKPTDDLMWPLFHNGCAAGLRFLPLPPTFSACSAEAPFATQEALGDTDAKETAALSLGSRAQSITKQWVMYQTKNIDNPASRAGLLLATGILGHLTVLQRTDIFYLLISRQEQYVWREATTMAVMLGLSCSFCGTGNEAVFRCLSVHVQSLNPSAEDIEVSLDVQTAALVSMGLLCQQASSNTFLVEVFLVELSRMPTDEHCTKREGYVLGAGFGLGQLLLGVGQSHGVQRVEDRLLAIMKGAPRSAAVSMREGVEHFEETMGRGEAGHFLTRALLSQHERESTYNACASVYEGDCYNVFTSGPAAAMALGMMYLKTDNAFLASRMMPPNQRVAMQKLTPLMCHLRSMMASLINWSAIEPTRLWLYHQVPSSLLELTQVSPPRLATQQMSYLLMNLAHCIAGHVMALGLRFAGTMDSTARDLIVGELQGFLANQVGTTKAAIPTVQRATGAYEACLLSCANALSLVMAGTGDLRALVLLQHLHRRTNVPYGSHMAISMSIGLLFLGSGRLTLCNNSAAVAALLMAFYPVWPKDAEDNTCHLQALRHLYGLAVVPRVMEAVDAVSHQPVSVPVRIVLRKRNSAKMGGSAGPHQPTSSAAGSAAVEHADDTEQVIHTVTPCLYPPVEMIERVEVRGTQYYPLVFYSFSKELTQSASMLFRVMAKESASSPANGRGGGHVLSTRTSIESKLLGWLHRLFRQNSTTMTEALTIIDSVKLVLRVQRPLLSRTTGGCELLLSGNFGEAMAEAMEKRYSFIFLHGGVPAAENASSDSRHPLRQLILEGKSRAEVFQSIARYPHGTAAFPCDFTALTIGGTAPANWGGGSASTPMMPTERDTCAAIDMAALARWLTEALHYYGIGQREIALLRQAFTALSKCAADLPVRTSCGGSSSVQLLAALLRLQATTLLPLSILEKIWACCMD</sequence>
<evidence type="ECO:0000256" key="4">
    <source>
        <dbReference type="ARBA" id="ARBA00023306"/>
    </source>
</evidence>
<protein>
    <submittedName>
        <fullName evidence="5">Cyclosome subunit-like protein</fullName>
    </submittedName>
</protein>
<evidence type="ECO:0000313" key="5">
    <source>
        <dbReference type="EMBL" id="AIO00419.2"/>
    </source>
</evidence>
<evidence type="ECO:0000256" key="1">
    <source>
        <dbReference type="ARBA" id="ARBA00010547"/>
    </source>
</evidence>
<reference evidence="5 6" key="1">
    <citation type="journal article" date="2015" name="Sci. Rep.">
        <title>The genome of Leishmania panamensis: insights into genomics of the L. (Viannia) subgenus.</title>
        <authorList>
            <person name="Llanes A."/>
            <person name="Restrepo C.M."/>
            <person name="Vecchio G.D."/>
            <person name="Anguizola F.J."/>
            <person name="Lleonart R."/>
        </authorList>
    </citation>
    <scope>NUCLEOTIDE SEQUENCE [LARGE SCALE GENOMIC DNA]</scope>
    <source>
        <strain evidence="5 6">MHOM/PA/94/PSC-1</strain>
    </source>
</reference>
<dbReference type="Gene3D" id="1.25.10.10">
    <property type="entry name" value="Leucine-rich Repeat Variant"/>
    <property type="match status" value="2"/>
</dbReference>
<keyword evidence="2" id="KW-0132">Cell division</keyword>
<dbReference type="EMBL" id="CP009399">
    <property type="protein sequence ID" value="AIO00419.2"/>
    <property type="molecule type" value="Genomic_DNA"/>
</dbReference>
<comment type="similarity">
    <text evidence="1">Belongs to the APC1 family.</text>
</comment>
<keyword evidence="4" id="KW-0131">Cell cycle</keyword>
<dbReference type="GeneID" id="22577248"/>
<accession>A0A088RWL1</accession>
<dbReference type="GO" id="GO:0007091">
    <property type="term" value="P:metaphase/anaphase transition of mitotic cell cycle"/>
    <property type="evidence" value="ECO:0007669"/>
    <property type="project" value="TreeGrafter"/>
</dbReference>
<evidence type="ECO:0000313" key="6">
    <source>
        <dbReference type="Proteomes" id="UP000063063"/>
    </source>
</evidence>
<dbReference type="eggNOG" id="KOG1858">
    <property type="taxonomic scope" value="Eukaryota"/>
</dbReference>
<gene>
    <name evidence="5" type="ORF">LPMP_301950</name>
</gene>
<dbReference type="PANTHER" id="PTHR12827">
    <property type="entry name" value="MEIOTIC CHECKPOINT REGULATOR TSG24 FAMILY MEMBER"/>
    <property type="match status" value="1"/>
</dbReference>
<dbReference type="GO" id="GO:0005680">
    <property type="term" value="C:anaphase-promoting complex"/>
    <property type="evidence" value="ECO:0007669"/>
    <property type="project" value="InterPro"/>
</dbReference>
<dbReference type="GO" id="GO:0060090">
    <property type="term" value="F:molecular adaptor activity"/>
    <property type="evidence" value="ECO:0007669"/>
    <property type="project" value="TreeGrafter"/>
</dbReference>
<evidence type="ECO:0000256" key="3">
    <source>
        <dbReference type="ARBA" id="ARBA00022776"/>
    </source>
</evidence>
<dbReference type="InterPro" id="IPR011989">
    <property type="entry name" value="ARM-like"/>
</dbReference>
<dbReference type="InterPro" id="IPR024990">
    <property type="entry name" value="Apc1"/>
</dbReference>
<keyword evidence="3" id="KW-0498">Mitosis</keyword>
<proteinExistence type="inferred from homology"/>
<keyword evidence="6" id="KW-1185">Reference proteome</keyword>
<dbReference type="VEuPathDB" id="TriTrypDB:LPAL13_300023800"/>
<dbReference type="FunFam" id="1.25.10.10:FF:000724">
    <property type="entry name" value="Cyclosome subunit-like protein"/>
    <property type="match status" value="1"/>
</dbReference>
<dbReference type="Proteomes" id="UP000063063">
    <property type="component" value="Chromosome 30"/>
</dbReference>
<dbReference type="GO" id="GO:0031145">
    <property type="term" value="P:anaphase-promoting complex-dependent catabolic process"/>
    <property type="evidence" value="ECO:0007669"/>
    <property type="project" value="TreeGrafter"/>
</dbReference>
<dbReference type="VEuPathDB" id="TriTrypDB:LPMP_301950"/>
<dbReference type="OrthoDB" id="271539at2759"/>